<evidence type="ECO:0000313" key="2">
    <source>
        <dbReference type="EMBL" id="CAP43781.1"/>
    </source>
</evidence>
<accession>A9HXI1</accession>
<dbReference type="AlphaFoldDB" id="A9HXI1"/>
<dbReference type="STRING" id="94624.Bpet3438"/>
<dbReference type="InterPro" id="IPR044855">
    <property type="entry name" value="CoA-Trfase_III_dom3_sf"/>
</dbReference>
<organism evidence="2 3">
    <name type="scientific">Bordetella petrii (strain ATCC BAA-461 / DSM 12804 / CCUG 43448 / CIP 107267 / Se-1111R)</name>
    <dbReference type="NCBI Taxonomy" id="340100"/>
    <lineage>
        <taxon>Bacteria</taxon>
        <taxon>Pseudomonadati</taxon>
        <taxon>Pseudomonadota</taxon>
        <taxon>Betaproteobacteria</taxon>
        <taxon>Burkholderiales</taxon>
        <taxon>Alcaligenaceae</taxon>
        <taxon>Bordetella</taxon>
    </lineage>
</organism>
<dbReference type="PANTHER" id="PTHR48207">
    <property type="entry name" value="SUCCINATE--HYDROXYMETHYLGLUTARATE COA-TRANSFERASE"/>
    <property type="match status" value="1"/>
</dbReference>
<dbReference type="InterPro" id="IPR023606">
    <property type="entry name" value="CoA-Trfase_III_dom_1_sf"/>
</dbReference>
<name>A9HXI1_BORPD</name>
<dbReference type="Gene3D" id="3.30.1540.10">
    <property type="entry name" value="formyl-coa transferase, domain 3"/>
    <property type="match status" value="1"/>
</dbReference>
<dbReference type="GO" id="GO:0033608">
    <property type="term" value="F:formyl-CoA transferase activity"/>
    <property type="evidence" value="ECO:0007669"/>
    <property type="project" value="UniProtKB-EC"/>
</dbReference>
<dbReference type="eggNOG" id="COG1804">
    <property type="taxonomic scope" value="Bacteria"/>
</dbReference>
<reference evidence="2 3" key="1">
    <citation type="journal article" date="2008" name="BMC Genomics">
        <title>The missing link: Bordetella petrii is endowed with both the metabolic versatility of environmental bacteria and virulence traits of pathogenic Bordetellae.</title>
        <authorList>
            <person name="Gross R."/>
            <person name="Guzman C.A."/>
            <person name="Sebaihia M."/>
            <person name="Martins Dos Santos V.A."/>
            <person name="Pieper D.H."/>
            <person name="Koebnik R."/>
            <person name="Lechner M."/>
            <person name="Bartels D."/>
            <person name="Buhrmester J."/>
            <person name="Choudhuri J.V."/>
            <person name="Ebensen T."/>
            <person name="Gaigalat L."/>
            <person name="Herrmann S."/>
            <person name="Khachane A.N."/>
            <person name="Larisch C."/>
            <person name="Link S."/>
            <person name="Linke B."/>
            <person name="Meyer F."/>
            <person name="Mormann S."/>
            <person name="Nakunst D."/>
            <person name="Rueckert C."/>
            <person name="Schneiker-Bekel S."/>
            <person name="Schulze K."/>
            <person name="Vorhoelter F.J."/>
            <person name="Yevsa T."/>
            <person name="Engle J.T."/>
            <person name="Goldman W.E."/>
            <person name="Puehler A."/>
            <person name="Goebel U.B."/>
            <person name="Goesmann A."/>
            <person name="Bloecker H."/>
            <person name="Kaiser O."/>
            <person name="Martinez-Arias R."/>
        </authorList>
    </citation>
    <scope>NUCLEOTIDE SEQUENCE [LARGE SCALE GENOMIC DNA]</scope>
    <source>
        <strain evidence="3">ATCC BAA-461 / DSM 12804 / CCUG 43448 / CIP 107267 / Se-1111R</strain>
    </source>
</reference>
<sequence>MTQSAPATDATPAAALPLAGWRILDLSSAVVGPYATQVLADYGAEVTKLEQPSGDIIRWISGRSPTPGMSGKFMHMNRNKRSVALDLKTAAARETALELARRCDVFVHNMRSSAIRKLGLSFDELRAVNPHIVYCNIVGFGSAGPYADRPAYDSILQGGTGLASLFAATEGAPRYVPYVVVDRSAALMVANAILVALLAQGRSRQARQIEVPMFESYAALLLSEHLYGATFEPPIGGSGDRRLLDPNARPVKTRDGYICITTNTDAQVMALFDAMGRPDLKADKRFNTAINRIDHIGEFFQIRADEIARHDIAHWQAVLARHDIPAMPCHTIDSLLEDPHVGAVGLVQQVRHPTQGTVRHINVPVSMTGYVPSLRHHAPRIGEQTRDILRELGYDEARIQGMLERGEACAPRD</sequence>
<dbReference type="SUPFAM" id="SSF89796">
    <property type="entry name" value="CoA-transferase family III (CaiB/BaiF)"/>
    <property type="match status" value="1"/>
</dbReference>
<keyword evidence="3" id="KW-1185">Reference proteome</keyword>
<dbReference type="InterPro" id="IPR050483">
    <property type="entry name" value="CoA-transferase_III_domain"/>
</dbReference>
<evidence type="ECO:0000256" key="1">
    <source>
        <dbReference type="ARBA" id="ARBA00022679"/>
    </source>
</evidence>
<evidence type="ECO:0000313" key="3">
    <source>
        <dbReference type="Proteomes" id="UP000001225"/>
    </source>
</evidence>
<proteinExistence type="predicted"/>
<dbReference type="Proteomes" id="UP000001225">
    <property type="component" value="Chromosome"/>
</dbReference>
<dbReference type="Gene3D" id="3.40.50.10540">
    <property type="entry name" value="Crotonobetainyl-coa:carnitine coa-transferase, domain 1"/>
    <property type="match status" value="1"/>
</dbReference>
<dbReference type="EMBL" id="AM902716">
    <property type="protein sequence ID" value="CAP43781.1"/>
    <property type="molecule type" value="Genomic_DNA"/>
</dbReference>
<dbReference type="InterPro" id="IPR003673">
    <property type="entry name" value="CoA-Trfase_fam_III"/>
</dbReference>
<dbReference type="PANTHER" id="PTHR48207:SF4">
    <property type="entry name" value="BLL6097 PROTEIN"/>
    <property type="match status" value="1"/>
</dbReference>
<gene>
    <name evidence="2" type="ordered locus">Bpet3438</name>
</gene>
<dbReference type="Pfam" id="PF02515">
    <property type="entry name" value="CoA_transf_3"/>
    <property type="match status" value="1"/>
</dbReference>
<dbReference type="EC" id="2.8.3.16" evidence="2"/>
<keyword evidence="1 2" id="KW-0808">Transferase</keyword>
<protein>
    <submittedName>
        <fullName evidence="2">Probable facyl-CoA transferase/carnitine dehydratase</fullName>
        <ecNumber evidence="2">2.8.3.16</ecNumber>
    </submittedName>
</protein>
<dbReference type="KEGG" id="bpt:Bpet3438"/>